<name>K7A090_9ALTE</name>
<accession>K7A090</accession>
<dbReference type="EMBL" id="CP003837">
    <property type="protein sequence ID" value="AGH43370.1"/>
    <property type="molecule type" value="Genomic_DNA"/>
</dbReference>
<dbReference type="PATRIC" id="fig|1129794.4.peg.1253"/>
<dbReference type="Proteomes" id="UP000011864">
    <property type="component" value="Chromosome"/>
</dbReference>
<dbReference type="SUPFAM" id="SSF56601">
    <property type="entry name" value="beta-lactamase/transpeptidase-like"/>
    <property type="match status" value="1"/>
</dbReference>
<proteinExistence type="predicted"/>
<dbReference type="OrthoDB" id="5705574at2"/>
<dbReference type="Gene3D" id="3.40.710.10">
    <property type="entry name" value="DD-peptidase/beta-lactamase superfamily"/>
    <property type="match status" value="1"/>
</dbReference>
<dbReference type="Pfam" id="PF00144">
    <property type="entry name" value="Beta-lactamase"/>
    <property type="match status" value="1"/>
</dbReference>
<dbReference type="PANTHER" id="PTHR43319">
    <property type="entry name" value="BETA-LACTAMASE-RELATED"/>
    <property type="match status" value="1"/>
</dbReference>
<reference evidence="2 3" key="1">
    <citation type="journal article" date="2013" name="Genome Announc.">
        <title>Complete Genome Sequence of Glaciecola psychrophila Strain 170T.</title>
        <authorList>
            <person name="Yin J."/>
            <person name="Chen J."/>
            <person name="Liu G."/>
            <person name="Yu Y."/>
            <person name="Song L."/>
            <person name="Wang X."/>
            <person name="Qu X."/>
        </authorList>
    </citation>
    <scope>NUCLEOTIDE SEQUENCE [LARGE SCALE GENOMIC DNA]</scope>
    <source>
        <strain evidence="2 3">170</strain>
    </source>
</reference>
<dbReference type="HOGENOM" id="CLU_035614_3_0_6"/>
<evidence type="ECO:0000259" key="1">
    <source>
        <dbReference type="Pfam" id="PF00144"/>
    </source>
</evidence>
<dbReference type="RefSeq" id="WP_007634632.1">
    <property type="nucleotide sequence ID" value="NC_020514.1"/>
</dbReference>
<dbReference type="InterPro" id="IPR012338">
    <property type="entry name" value="Beta-lactam/transpept-like"/>
</dbReference>
<organism evidence="2 3">
    <name type="scientific">Paraglaciecola psychrophila 170</name>
    <dbReference type="NCBI Taxonomy" id="1129794"/>
    <lineage>
        <taxon>Bacteria</taxon>
        <taxon>Pseudomonadati</taxon>
        <taxon>Pseudomonadota</taxon>
        <taxon>Gammaproteobacteria</taxon>
        <taxon>Alteromonadales</taxon>
        <taxon>Alteromonadaceae</taxon>
        <taxon>Paraglaciecola</taxon>
    </lineage>
</organism>
<protein>
    <submittedName>
        <fullName evidence="2">Esterase</fullName>
    </submittedName>
</protein>
<gene>
    <name evidence="2" type="ORF">C427_1261</name>
</gene>
<dbReference type="AlphaFoldDB" id="K7A090"/>
<dbReference type="eggNOG" id="COG1680">
    <property type="taxonomic scope" value="Bacteria"/>
</dbReference>
<dbReference type="InterPro" id="IPR001466">
    <property type="entry name" value="Beta-lactam-related"/>
</dbReference>
<evidence type="ECO:0000313" key="3">
    <source>
        <dbReference type="Proteomes" id="UP000011864"/>
    </source>
</evidence>
<sequence length="412" mass="45153">MSEINVKTKFGTVSGFCDPKFQNVAEEFVKNFEERGEIGASVSLNVEGETLLDLWGGYRDPATQAPWEKDTLSLVFSCTKAATALCAHRLIDQGKMALDAKVSQYWPEFAQNGKENVTVRMMLNHSVGLPAFREPIKEGGYYDWDYMVERLSAEAPFWDPGTRSGYHMMSFGWTVGELVRRVSGISLGRYFKENFADPLGLDYWIGLPEEHEERTARMISQAPSPDDKPTAFMTNMMTNRASIQHLCFLNSGNYQPNCREAHAAEIGGGGGIANARALAGLFAPLANGGSLNGVTLLSSDHIEKMSAVSVATMEDATLLIPSRFALGFMKSMDNRHRSTGELETAIMGEQAFGHVGAGGSIGFADPECKLGFGYSMSKMGASLMLNERGQSLVDAAYKTLGYRTNKPGHWVR</sequence>
<evidence type="ECO:0000313" key="2">
    <source>
        <dbReference type="EMBL" id="AGH43370.1"/>
    </source>
</evidence>
<dbReference type="PANTHER" id="PTHR43319:SF3">
    <property type="entry name" value="BETA-LACTAMASE-RELATED DOMAIN-CONTAINING PROTEIN"/>
    <property type="match status" value="1"/>
</dbReference>
<dbReference type="InterPro" id="IPR052907">
    <property type="entry name" value="Beta-lactamase/esterase"/>
</dbReference>
<keyword evidence="3" id="KW-1185">Reference proteome</keyword>
<dbReference type="STRING" id="1129794.C427_1261"/>
<feature type="domain" description="Beta-lactamase-related" evidence="1">
    <location>
        <begin position="30"/>
        <end position="381"/>
    </location>
</feature>
<dbReference type="KEGG" id="gps:C427_1261"/>